<evidence type="ECO:0008006" key="3">
    <source>
        <dbReference type="Google" id="ProtNLM"/>
    </source>
</evidence>
<dbReference type="InterPro" id="IPR007530">
    <property type="entry name" value="Aminoglycoside_adenylylTfrase"/>
</dbReference>
<gene>
    <name evidence="1" type="ORF">CUU66_16315</name>
</gene>
<comment type="caution">
    <text evidence="1">The sequence shown here is derived from an EMBL/GenBank/DDBJ whole genome shotgun (WGS) entry which is preliminary data.</text>
</comment>
<reference evidence="1 2" key="1">
    <citation type="submission" date="2017-11" db="EMBL/GenBank/DDBJ databases">
        <title>Comparitive Functional Genomics of Dry Heat Resistant strains isolated from the Viking Spacecraft.</title>
        <authorList>
            <person name="Seuylemezian A."/>
            <person name="Cooper K."/>
            <person name="Vaishampayan P."/>
        </authorList>
    </citation>
    <scope>NUCLEOTIDE SEQUENCE [LARGE SCALE GENOMIC DNA]</scope>
    <source>
        <strain evidence="1 2">V1-29</strain>
    </source>
</reference>
<dbReference type="RefSeq" id="WP_101644059.1">
    <property type="nucleotide sequence ID" value="NZ_PGUY01000050.1"/>
</dbReference>
<dbReference type="OrthoDB" id="2427280at2"/>
<dbReference type="Gene3D" id="3.30.460.10">
    <property type="entry name" value="Beta Polymerase, domain 2"/>
    <property type="match status" value="1"/>
</dbReference>
<proteinExistence type="predicted"/>
<dbReference type="InterPro" id="IPR043519">
    <property type="entry name" value="NT_sf"/>
</dbReference>
<dbReference type="Pfam" id="PF04439">
    <property type="entry name" value="Adenyl_transf"/>
    <property type="match status" value="1"/>
</dbReference>
<name>A0A2N5M3G6_9BACI</name>
<sequence length="279" mass="32362">MGFVSRHSQRDAGLPLHRSKLLAAALEDFSGDPAVLAIYQSGSLAKGNFDSYSDIDLHIIVRPDARAEFIENKRRRSAGWGKVLFYEENSPSAPVIVTHYECFVKVDTWYKTLNEVTPSLWLKGIEALYDPEGIVTKIIEDSENLIYKPSHGDVEFWRGKALAYIHETYRSVMREEIYYALSNLDKLRWLIASGWYMEKEIFLDCSYGVWSKMEGYRSRLEEWQLSLLDSWACGRNPKEIMKTMASMYPEFFKLNRSLSSKTGIETKEEYYQRIIELAL</sequence>
<dbReference type="Proteomes" id="UP000234748">
    <property type="component" value="Unassembled WGS sequence"/>
</dbReference>
<dbReference type="CDD" id="cd05403">
    <property type="entry name" value="NT_KNTase_like"/>
    <property type="match status" value="1"/>
</dbReference>
<organism evidence="1 2">
    <name type="scientific">Peribacillus deserti</name>
    <dbReference type="NCBI Taxonomy" id="673318"/>
    <lineage>
        <taxon>Bacteria</taxon>
        <taxon>Bacillati</taxon>
        <taxon>Bacillota</taxon>
        <taxon>Bacilli</taxon>
        <taxon>Bacillales</taxon>
        <taxon>Bacillaceae</taxon>
        <taxon>Peribacillus</taxon>
    </lineage>
</organism>
<evidence type="ECO:0000313" key="2">
    <source>
        <dbReference type="Proteomes" id="UP000234748"/>
    </source>
</evidence>
<protein>
    <recommendedName>
        <fullName evidence="3">Polymerase nucleotidyl transferase domain-containing protein</fullName>
    </recommendedName>
</protein>
<dbReference type="SUPFAM" id="SSF81301">
    <property type="entry name" value="Nucleotidyltransferase"/>
    <property type="match status" value="1"/>
</dbReference>
<evidence type="ECO:0000313" key="1">
    <source>
        <dbReference type="EMBL" id="PLT28909.1"/>
    </source>
</evidence>
<accession>A0A2N5M3G6</accession>
<dbReference type="AlphaFoldDB" id="A0A2N5M3G6"/>
<dbReference type="EMBL" id="PGUY01000050">
    <property type="protein sequence ID" value="PLT28909.1"/>
    <property type="molecule type" value="Genomic_DNA"/>
</dbReference>
<keyword evidence="2" id="KW-1185">Reference proteome</keyword>